<proteinExistence type="predicted"/>
<accession>A0ABQ6NCK2</accession>
<evidence type="ECO:0000313" key="3">
    <source>
        <dbReference type="Proteomes" id="UP001165060"/>
    </source>
</evidence>
<feature type="non-terminal residue" evidence="2">
    <location>
        <position position="169"/>
    </location>
</feature>
<reference evidence="2 3" key="1">
    <citation type="journal article" date="2023" name="Commun. Biol.">
        <title>Genome analysis of Parmales, the sister group of diatoms, reveals the evolutionary specialization of diatoms from phago-mixotrophs to photoautotrophs.</title>
        <authorList>
            <person name="Ban H."/>
            <person name="Sato S."/>
            <person name="Yoshikawa S."/>
            <person name="Yamada K."/>
            <person name="Nakamura Y."/>
            <person name="Ichinomiya M."/>
            <person name="Sato N."/>
            <person name="Blanc-Mathieu R."/>
            <person name="Endo H."/>
            <person name="Kuwata A."/>
            <person name="Ogata H."/>
        </authorList>
    </citation>
    <scope>NUCLEOTIDE SEQUENCE [LARGE SCALE GENOMIC DNA]</scope>
</reference>
<sequence length="169" mass="16752">MSGFGNSLAQWAGLGGDEGAPPPPPPGDSGEGSGSGGDGDEPPPAPSPSADDVPSFVSAHVVAPARGNPLSALAALSSLADCLPHPCAAVSTPASFRSQLPAVFAALIAPLLSDHSDLEEPESVPICTAVLLALTSLHPRLPASPPPLSVLLSLHPPLLSSLPDLLYAS</sequence>
<dbReference type="Proteomes" id="UP001165060">
    <property type="component" value="Unassembled WGS sequence"/>
</dbReference>
<feature type="region of interest" description="Disordered" evidence="1">
    <location>
        <begin position="1"/>
        <end position="54"/>
    </location>
</feature>
<name>A0ABQ6NCK2_9STRA</name>
<gene>
    <name evidence="2" type="ORF">TeGR_g13454</name>
</gene>
<evidence type="ECO:0000256" key="1">
    <source>
        <dbReference type="SAM" id="MobiDB-lite"/>
    </source>
</evidence>
<comment type="caution">
    <text evidence="2">The sequence shown here is derived from an EMBL/GenBank/DDBJ whole genome shotgun (WGS) entry which is preliminary data.</text>
</comment>
<organism evidence="2 3">
    <name type="scientific">Tetraparma gracilis</name>
    <dbReference type="NCBI Taxonomy" id="2962635"/>
    <lineage>
        <taxon>Eukaryota</taxon>
        <taxon>Sar</taxon>
        <taxon>Stramenopiles</taxon>
        <taxon>Ochrophyta</taxon>
        <taxon>Bolidophyceae</taxon>
        <taxon>Parmales</taxon>
        <taxon>Triparmaceae</taxon>
        <taxon>Tetraparma</taxon>
    </lineage>
</organism>
<dbReference type="EMBL" id="BRYB01006742">
    <property type="protein sequence ID" value="GMI56102.1"/>
    <property type="molecule type" value="Genomic_DNA"/>
</dbReference>
<evidence type="ECO:0000313" key="2">
    <source>
        <dbReference type="EMBL" id="GMI56102.1"/>
    </source>
</evidence>
<protein>
    <submittedName>
        <fullName evidence="2">Uncharacterized protein</fullName>
    </submittedName>
</protein>
<keyword evidence="3" id="KW-1185">Reference proteome</keyword>